<gene>
    <name evidence="2" type="ORF">M9Y10_019157</name>
</gene>
<dbReference type="EMBL" id="JAPFFF010000027">
    <property type="protein sequence ID" value="KAK8848101.1"/>
    <property type="molecule type" value="Genomic_DNA"/>
</dbReference>
<feature type="region of interest" description="Disordered" evidence="1">
    <location>
        <begin position="49"/>
        <end position="79"/>
    </location>
</feature>
<comment type="caution">
    <text evidence="2">The sequence shown here is derived from an EMBL/GenBank/DDBJ whole genome shotgun (WGS) entry which is preliminary data.</text>
</comment>
<accession>A0ABR2HIR7</accession>
<sequence length="79" mass="9842">MSGWSFSLSFNGRSFLTAGEAYPRYFPDDREMRNQQFFVQNPILIEENNRIQQQQKERQREEREKRERERRERIRQTKS</sequence>
<keyword evidence="3" id="KW-1185">Reference proteome</keyword>
<evidence type="ECO:0000313" key="2">
    <source>
        <dbReference type="EMBL" id="KAK8848101.1"/>
    </source>
</evidence>
<evidence type="ECO:0000313" key="3">
    <source>
        <dbReference type="Proteomes" id="UP001470230"/>
    </source>
</evidence>
<proteinExistence type="predicted"/>
<reference evidence="2 3" key="1">
    <citation type="submission" date="2024-04" db="EMBL/GenBank/DDBJ databases">
        <title>Tritrichomonas musculus Genome.</title>
        <authorList>
            <person name="Alves-Ferreira E."/>
            <person name="Grigg M."/>
            <person name="Lorenzi H."/>
            <person name="Galac M."/>
        </authorList>
    </citation>
    <scope>NUCLEOTIDE SEQUENCE [LARGE SCALE GENOMIC DNA]</scope>
    <source>
        <strain evidence="2 3">EAF2021</strain>
    </source>
</reference>
<feature type="compositionally biased region" description="Basic and acidic residues" evidence="1">
    <location>
        <begin position="55"/>
        <end position="79"/>
    </location>
</feature>
<organism evidence="2 3">
    <name type="scientific">Tritrichomonas musculus</name>
    <dbReference type="NCBI Taxonomy" id="1915356"/>
    <lineage>
        <taxon>Eukaryota</taxon>
        <taxon>Metamonada</taxon>
        <taxon>Parabasalia</taxon>
        <taxon>Tritrichomonadida</taxon>
        <taxon>Tritrichomonadidae</taxon>
        <taxon>Tritrichomonas</taxon>
    </lineage>
</organism>
<name>A0ABR2HIR7_9EUKA</name>
<protein>
    <submittedName>
        <fullName evidence="2">Uncharacterized protein</fullName>
    </submittedName>
</protein>
<dbReference type="Proteomes" id="UP001470230">
    <property type="component" value="Unassembled WGS sequence"/>
</dbReference>
<evidence type="ECO:0000256" key="1">
    <source>
        <dbReference type="SAM" id="MobiDB-lite"/>
    </source>
</evidence>